<comment type="caution">
    <text evidence="2">The sequence shown here is derived from an EMBL/GenBank/DDBJ whole genome shotgun (WGS) entry which is preliminary data.</text>
</comment>
<keyword evidence="3" id="KW-1185">Reference proteome</keyword>
<keyword evidence="1" id="KW-1133">Transmembrane helix</keyword>
<organism evidence="2 3">
    <name type="scientific">Novosphingobium kunmingense</name>
    <dbReference type="NCBI Taxonomy" id="1211806"/>
    <lineage>
        <taxon>Bacteria</taxon>
        <taxon>Pseudomonadati</taxon>
        <taxon>Pseudomonadota</taxon>
        <taxon>Alphaproteobacteria</taxon>
        <taxon>Sphingomonadales</taxon>
        <taxon>Sphingomonadaceae</taxon>
        <taxon>Novosphingobium</taxon>
    </lineage>
</organism>
<dbReference type="OrthoDB" id="7492136at2"/>
<feature type="transmembrane region" description="Helical" evidence="1">
    <location>
        <begin position="143"/>
        <end position="160"/>
    </location>
</feature>
<name>A0A2N0H5J5_9SPHN</name>
<dbReference type="AlphaFoldDB" id="A0A2N0H5J5"/>
<dbReference type="RefSeq" id="WP_100868034.1">
    <property type="nucleotide sequence ID" value="NZ_PHUF01000005.1"/>
</dbReference>
<sequence length="548" mass="59313">MLIIARYWPRIVLASLVFCVLIGLLVPLYTDEVGWRLQARAALDGVDKLYVDVCGPNTLAVPPAFMMPVRAYSAFFNTAFPEPLYVRLSGVLYALVWIAMLAALTRHLASDEQRQRQLRLVAFALPALGMLPLLLVWSRPEQPILLCLTGALIIAVRQRVPAAPLRAQPVTSLLASSGVVVLAAIAMSYHIKALVLLPVFLLCLVSVGLRSGSWTAPVVGTIATIAASKSAASYWLGRFACPDDPKTAAFFAKQNVGFKALRDGDFAGSVAALADNVNLVAYAILAGPARYPQTKWLEPEQISFQTQYVWTSLVVFCWGVLVVLSAVHVALGIGRMQKFRSFDPQAMISAALMACAMAWAATQIGRNVYEATFVLPILLLAGLLALAQAPPQDPGLLGRITNRLVVLLSAVAITAPALIAASYGSSLLRAARAGGYVPGQAVSVSAYHYADVRPLVEAAARRCKIENSPRSRNVMIDDLSYFALMKTYRPQHVVSVTLSPDLALDDPLGYLRSIGSDGLVVRCQYLPLDLQRRAHRFGPVCCMARDEL</sequence>
<accession>A0A2N0H5J5</accession>
<keyword evidence="1" id="KW-0472">Membrane</keyword>
<evidence type="ECO:0000313" key="3">
    <source>
        <dbReference type="Proteomes" id="UP000232587"/>
    </source>
</evidence>
<reference evidence="2 3" key="1">
    <citation type="submission" date="2017-11" db="EMBL/GenBank/DDBJ databases">
        <title>Genomic Encyclopedia of Type Strains, Phase III (KMG-III): the genomes of soil and plant-associated and newly described type strains.</title>
        <authorList>
            <person name="Whitman W."/>
        </authorList>
    </citation>
    <scope>NUCLEOTIDE SEQUENCE [LARGE SCALE GENOMIC DNA]</scope>
    <source>
        <strain evidence="2 3">CGMCC 1.12274</strain>
    </source>
</reference>
<gene>
    <name evidence="2" type="ORF">B0I00_2845</name>
</gene>
<feature type="transmembrane region" description="Helical" evidence="1">
    <location>
        <begin position="346"/>
        <end position="365"/>
    </location>
</feature>
<feature type="transmembrane region" description="Helical" evidence="1">
    <location>
        <begin position="308"/>
        <end position="334"/>
    </location>
</feature>
<feature type="transmembrane region" description="Helical" evidence="1">
    <location>
        <begin position="7"/>
        <end position="29"/>
    </location>
</feature>
<dbReference type="Proteomes" id="UP000232587">
    <property type="component" value="Unassembled WGS sequence"/>
</dbReference>
<dbReference type="EMBL" id="PHUF01000005">
    <property type="protein sequence ID" value="PKB14213.1"/>
    <property type="molecule type" value="Genomic_DNA"/>
</dbReference>
<feature type="transmembrane region" description="Helical" evidence="1">
    <location>
        <begin position="371"/>
        <end position="389"/>
    </location>
</feature>
<evidence type="ECO:0008006" key="4">
    <source>
        <dbReference type="Google" id="ProtNLM"/>
    </source>
</evidence>
<protein>
    <recommendedName>
        <fullName evidence="4">4-amino-4-deoxy-L-arabinose transferase-like glycosyltransferase</fullName>
    </recommendedName>
</protein>
<feature type="transmembrane region" description="Helical" evidence="1">
    <location>
        <begin position="84"/>
        <end position="105"/>
    </location>
</feature>
<keyword evidence="1" id="KW-0812">Transmembrane</keyword>
<evidence type="ECO:0000313" key="2">
    <source>
        <dbReference type="EMBL" id="PKB14213.1"/>
    </source>
</evidence>
<proteinExistence type="predicted"/>
<evidence type="ECO:0000256" key="1">
    <source>
        <dbReference type="SAM" id="Phobius"/>
    </source>
</evidence>
<feature type="transmembrane region" description="Helical" evidence="1">
    <location>
        <begin position="401"/>
        <end position="423"/>
    </location>
</feature>
<feature type="transmembrane region" description="Helical" evidence="1">
    <location>
        <begin position="117"/>
        <end position="137"/>
    </location>
</feature>
<feature type="transmembrane region" description="Helical" evidence="1">
    <location>
        <begin position="172"/>
        <end position="191"/>
    </location>
</feature>